<keyword evidence="3" id="KW-1185">Reference proteome</keyword>
<evidence type="ECO:0000313" key="2">
    <source>
        <dbReference type="EMBL" id="GAA0161418.1"/>
    </source>
</evidence>
<keyword evidence="1" id="KW-1133">Transmembrane helix</keyword>
<evidence type="ECO:0000313" key="3">
    <source>
        <dbReference type="Proteomes" id="UP001454036"/>
    </source>
</evidence>
<gene>
    <name evidence="2" type="ORF">LIER_17742</name>
</gene>
<organism evidence="2 3">
    <name type="scientific">Lithospermum erythrorhizon</name>
    <name type="common">Purple gromwell</name>
    <name type="synonym">Lithospermum officinale var. erythrorhizon</name>
    <dbReference type="NCBI Taxonomy" id="34254"/>
    <lineage>
        <taxon>Eukaryota</taxon>
        <taxon>Viridiplantae</taxon>
        <taxon>Streptophyta</taxon>
        <taxon>Embryophyta</taxon>
        <taxon>Tracheophyta</taxon>
        <taxon>Spermatophyta</taxon>
        <taxon>Magnoliopsida</taxon>
        <taxon>eudicotyledons</taxon>
        <taxon>Gunneridae</taxon>
        <taxon>Pentapetalae</taxon>
        <taxon>asterids</taxon>
        <taxon>lamiids</taxon>
        <taxon>Boraginales</taxon>
        <taxon>Boraginaceae</taxon>
        <taxon>Boraginoideae</taxon>
        <taxon>Lithospermeae</taxon>
        <taxon>Lithospermum</taxon>
    </lineage>
</organism>
<accession>A0AAV3QFW0</accession>
<dbReference type="EMBL" id="BAABME010004169">
    <property type="protein sequence ID" value="GAA0161418.1"/>
    <property type="molecule type" value="Genomic_DNA"/>
</dbReference>
<dbReference type="Proteomes" id="UP001454036">
    <property type="component" value="Unassembled WGS sequence"/>
</dbReference>
<protein>
    <submittedName>
        <fullName evidence="2">Uncharacterized protein</fullName>
    </submittedName>
</protein>
<evidence type="ECO:0000256" key="1">
    <source>
        <dbReference type="SAM" id="Phobius"/>
    </source>
</evidence>
<reference evidence="2 3" key="1">
    <citation type="submission" date="2024-01" db="EMBL/GenBank/DDBJ databases">
        <title>The complete chloroplast genome sequence of Lithospermum erythrorhizon: insights into the phylogenetic relationship among Boraginaceae species and the maternal lineages of purple gromwells.</title>
        <authorList>
            <person name="Okada T."/>
            <person name="Watanabe K."/>
        </authorList>
    </citation>
    <scope>NUCLEOTIDE SEQUENCE [LARGE SCALE GENOMIC DNA]</scope>
</reference>
<keyword evidence="1" id="KW-0472">Membrane</keyword>
<comment type="caution">
    <text evidence="2">The sequence shown here is derived from an EMBL/GenBank/DDBJ whole genome shotgun (WGS) entry which is preliminary data.</text>
</comment>
<proteinExistence type="predicted"/>
<sequence>MNLKPLISRETWNHQTISFRGTIYGVPKSCSLVCCIIDFLHTAQVALEGDLENETEEDAVMNEFLSRFVWIMRGKLAEKWKRIGLQEMSGFAVAFSSENFSEDLWRTVREWHDFREGIWKLLSATFEGIFNATIFGVVVLQVCCGFKVFYL</sequence>
<name>A0AAV3QFW0_LITER</name>
<feature type="transmembrane region" description="Helical" evidence="1">
    <location>
        <begin position="129"/>
        <end position="150"/>
    </location>
</feature>
<dbReference type="AlphaFoldDB" id="A0AAV3QFW0"/>
<keyword evidence="1" id="KW-0812">Transmembrane</keyword>